<protein>
    <submittedName>
        <fullName evidence="8">Peptidase family M48</fullName>
    </submittedName>
</protein>
<evidence type="ECO:0000313" key="9">
    <source>
        <dbReference type="Proteomes" id="UP000324252"/>
    </source>
</evidence>
<dbReference type="PANTHER" id="PTHR22726:SF1">
    <property type="entry name" value="METALLOENDOPEPTIDASE OMA1, MITOCHONDRIAL"/>
    <property type="match status" value="1"/>
</dbReference>
<comment type="cofactor">
    <cofactor evidence="6">
        <name>Zn(2+)</name>
        <dbReference type="ChEBI" id="CHEBI:29105"/>
    </cofactor>
    <text evidence="6">Binds 1 zinc ion per subunit.</text>
</comment>
<dbReference type="GO" id="GO:0046872">
    <property type="term" value="F:metal ion binding"/>
    <property type="evidence" value="ECO:0007669"/>
    <property type="project" value="UniProtKB-KW"/>
</dbReference>
<gene>
    <name evidence="8" type="ORF">SAMN05444142_1113</name>
</gene>
<keyword evidence="3 6" id="KW-0378">Hydrolase</keyword>
<dbReference type="Pfam" id="PF01435">
    <property type="entry name" value="Peptidase_M48"/>
    <property type="match status" value="1"/>
</dbReference>
<dbReference type="GO" id="GO:0051603">
    <property type="term" value="P:proteolysis involved in protein catabolic process"/>
    <property type="evidence" value="ECO:0007669"/>
    <property type="project" value="TreeGrafter"/>
</dbReference>
<dbReference type="InterPro" id="IPR001915">
    <property type="entry name" value="Peptidase_M48"/>
</dbReference>
<dbReference type="GO" id="GO:0004222">
    <property type="term" value="F:metalloendopeptidase activity"/>
    <property type="evidence" value="ECO:0007669"/>
    <property type="project" value="InterPro"/>
</dbReference>
<keyword evidence="1 6" id="KW-0645">Protease</keyword>
<evidence type="ECO:0000256" key="5">
    <source>
        <dbReference type="ARBA" id="ARBA00023049"/>
    </source>
</evidence>
<evidence type="ECO:0000256" key="2">
    <source>
        <dbReference type="ARBA" id="ARBA00022723"/>
    </source>
</evidence>
<reference evidence="8 9" key="1">
    <citation type="submission" date="2016-11" db="EMBL/GenBank/DDBJ databases">
        <authorList>
            <person name="Varghese N."/>
            <person name="Submissions S."/>
        </authorList>
    </citation>
    <scope>NUCLEOTIDE SEQUENCE [LARGE SCALE GENOMIC DNA]</scope>
    <source>
        <strain evidence="8 9">DSM 29620</strain>
    </source>
</reference>
<dbReference type="PANTHER" id="PTHR22726">
    <property type="entry name" value="METALLOENDOPEPTIDASE OMA1"/>
    <property type="match status" value="1"/>
</dbReference>
<dbReference type="RefSeq" id="WP_223228136.1">
    <property type="nucleotide sequence ID" value="NZ_FNIO01000012.1"/>
</dbReference>
<accession>A0A1M6VTT5</accession>
<proteinExistence type="inferred from homology"/>
<dbReference type="Proteomes" id="UP000324252">
    <property type="component" value="Unassembled WGS sequence"/>
</dbReference>
<dbReference type="AlphaFoldDB" id="A0A1M6VTT5"/>
<evidence type="ECO:0000256" key="3">
    <source>
        <dbReference type="ARBA" id="ARBA00022801"/>
    </source>
</evidence>
<feature type="domain" description="Peptidase M48" evidence="7">
    <location>
        <begin position="88"/>
        <end position="256"/>
    </location>
</feature>
<evidence type="ECO:0000256" key="4">
    <source>
        <dbReference type="ARBA" id="ARBA00022833"/>
    </source>
</evidence>
<keyword evidence="2" id="KW-0479">Metal-binding</keyword>
<name>A0A1M6VTT5_9RHOB</name>
<keyword evidence="4 6" id="KW-0862">Zinc</keyword>
<keyword evidence="5 6" id="KW-0482">Metalloprotease</keyword>
<comment type="similarity">
    <text evidence="6">Belongs to the peptidase M48 family.</text>
</comment>
<dbReference type="InterPro" id="IPR051156">
    <property type="entry name" value="Mito/Outer_Membr_Metalloprot"/>
</dbReference>
<evidence type="ECO:0000259" key="7">
    <source>
        <dbReference type="Pfam" id="PF01435"/>
    </source>
</evidence>
<dbReference type="PROSITE" id="PS51257">
    <property type="entry name" value="PROKAR_LIPOPROTEIN"/>
    <property type="match status" value="1"/>
</dbReference>
<dbReference type="EMBL" id="FQZZ01000011">
    <property type="protein sequence ID" value="SHK84824.1"/>
    <property type="molecule type" value="Genomic_DNA"/>
</dbReference>
<evidence type="ECO:0000313" key="8">
    <source>
        <dbReference type="EMBL" id="SHK84824.1"/>
    </source>
</evidence>
<evidence type="ECO:0000256" key="6">
    <source>
        <dbReference type="RuleBase" id="RU003983"/>
    </source>
</evidence>
<evidence type="ECO:0000256" key="1">
    <source>
        <dbReference type="ARBA" id="ARBA00022670"/>
    </source>
</evidence>
<dbReference type="Gene3D" id="3.30.2010.10">
    <property type="entry name" value="Metalloproteases ('zincins'), catalytic domain"/>
    <property type="match status" value="1"/>
</dbReference>
<sequence length="275" mass="30475">MLRKISTLSAIIFLSGCGTTYVLPDIDETTAIRAQNMFAEARTDTSRNTMQPAAAERRFQRVASRVKPVAEQFCKAETATIENFDCKVRIEIDREMKVRNAYFTYVKDQPVIRMTMPILQDMQSDDEVAFVMGHEYGHLVGRHIEKQQQQAMAGALILGMLTAYSNAQAAAAGMHYDPNAVGRNIELGAAAGAMAYSQSYELESDTLGTRIARAAGYDPVKGARYFARPEKARTDSGNLSFWGTHPPDERRIATVLAVDAQIDAQQGLQRKQKAQ</sequence>
<keyword evidence="9" id="KW-1185">Reference proteome</keyword>
<dbReference type="GO" id="GO:0016020">
    <property type="term" value="C:membrane"/>
    <property type="evidence" value="ECO:0007669"/>
    <property type="project" value="TreeGrafter"/>
</dbReference>
<organism evidence="8 9">
    <name type="scientific">Lutimaribacter pacificus</name>
    <dbReference type="NCBI Taxonomy" id="391948"/>
    <lineage>
        <taxon>Bacteria</taxon>
        <taxon>Pseudomonadati</taxon>
        <taxon>Pseudomonadota</taxon>
        <taxon>Alphaproteobacteria</taxon>
        <taxon>Rhodobacterales</taxon>
        <taxon>Roseobacteraceae</taxon>
        <taxon>Lutimaribacter</taxon>
    </lineage>
</organism>